<accession>A0A7D8ZCI8</accession>
<proteinExistence type="predicted"/>
<sequence length="623" mass="66280">MPSPLPVPLPITRGAWGGVSASLPTSPEAQTPTHPTHNTTSPSSVRSSPGPRASAHPTAAHALLIPTDRPLDELEETWLPRLGKGRLRVAGEMRLPGYALYGIRSWDLSRTHWALTIATYTGKVSEQISCYILTAPPEFSNEQAAAEVGAATKALTAEVRGVVRQTEYGTIIVASPIAYGQEVSPILVGDLREAWPYLVLNTGLRRLGCGGRAAMGMDMPVPPVQRKFYESYRVPFTADPAVAAGGAGRAGSPPTSPTTAHSHHHPSTASSPGARPLTVSTKGHAHTASMSPPGSALSPGGGSQVLTSPIMLNVVEMVKLIQGALALWGLYGAEHEDGPELDGLFCDETKAGIFEWRRVMGMDESDALTLENETSGGCIDAKTLSTLLSTVTSVRYQLATMGVDKLPRDPFKSTRRFLAVLRSTLQQYHQTATPYLSVSSIRKIGECYVDARKTHATDALKVHKFLLSGVASATSTLSAGLKGGKDDDSTPLRKREQHLRFRGEGDAECGFGLIVPDSQVGPAAAPDVITSDLDAYTKGILKTREKDWDTMGARRIAEIWSGALVQEGEGGRHHSRLRAFTRRGRAPRSESEEDGASGAIGATFKGMTTRTGAALKGGFGLVK</sequence>
<dbReference type="Proteomes" id="UP000473826">
    <property type="component" value="Unassembled WGS sequence"/>
</dbReference>
<feature type="region of interest" description="Disordered" evidence="1">
    <location>
        <begin position="16"/>
        <end position="57"/>
    </location>
</feature>
<feature type="compositionally biased region" description="Low complexity" evidence="1">
    <location>
        <begin position="243"/>
        <end position="260"/>
    </location>
</feature>
<organism evidence="3 4">
    <name type="scientific">Vanrija humicola</name>
    <name type="common">Yeast</name>
    <name type="synonym">Cryptococcus humicola</name>
    <dbReference type="NCBI Taxonomy" id="5417"/>
    <lineage>
        <taxon>Eukaryota</taxon>
        <taxon>Fungi</taxon>
        <taxon>Dikarya</taxon>
        <taxon>Basidiomycota</taxon>
        <taxon>Agaricomycotina</taxon>
        <taxon>Tremellomycetes</taxon>
        <taxon>Trichosporonales</taxon>
        <taxon>Trichosporonaceae</taxon>
        <taxon>Vanrija</taxon>
    </lineage>
</organism>
<evidence type="ECO:0000313" key="3">
    <source>
        <dbReference type="EMBL" id="TXT13155.1"/>
    </source>
</evidence>
<comment type="caution">
    <text evidence="3">The sequence shown here is derived from an EMBL/GenBank/DDBJ whole genome shotgun (WGS) entry which is preliminary data.</text>
</comment>
<feature type="region of interest" description="Disordered" evidence="1">
    <location>
        <begin position="581"/>
        <end position="601"/>
    </location>
</feature>
<dbReference type="AlphaFoldDB" id="A0A7D8ZCI8"/>
<feature type="compositionally biased region" description="Low complexity" evidence="1">
    <location>
        <begin position="31"/>
        <end position="55"/>
    </location>
</feature>
<dbReference type="OrthoDB" id="19806at2759"/>
<dbReference type="InterPro" id="IPR059025">
    <property type="entry name" value="STB6_N"/>
</dbReference>
<dbReference type="Pfam" id="PF25995">
    <property type="entry name" value="STB6_N"/>
    <property type="match status" value="1"/>
</dbReference>
<reference evidence="3 4" key="1">
    <citation type="journal article" date="2019" name="PLoS Genet.">
        <title>Convergent evolution of linked mating-type loci in basidiomycete fungi.</title>
        <authorList>
            <person name="Sun S."/>
            <person name="Coelho M.A."/>
            <person name="Heitman J."/>
            <person name="Nowrousian M."/>
        </authorList>
    </citation>
    <scope>NUCLEOTIDE SEQUENCE [LARGE SCALE GENOMIC DNA]</scope>
    <source>
        <strain evidence="3 4">CBS 4282</strain>
    </source>
</reference>
<protein>
    <recommendedName>
        <fullName evidence="2">STB6-like N-terminal domain-containing protein</fullName>
    </recommendedName>
</protein>
<evidence type="ECO:0000256" key="1">
    <source>
        <dbReference type="SAM" id="MobiDB-lite"/>
    </source>
</evidence>
<dbReference type="InterPro" id="IPR038919">
    <property type="entry name" value="STB2/STB2"/>
</dbReference>
<keyword evidence="4" id="KW-1185">Reference proteome</keyword>
<dbReference type="EMBL" id="QKWK01000003">
    <property type="protein sequence ID" value="TXT13155.1"/>
    <property type="molecule type" value="Genomic_DNA"/>
</dbReference>
<dbReference type="PANTHER" id="PTHR31011:SF2">
    <property type="entry name" value="PROTEIN STB2-RELATED"/>
    <property type="match status" value="1"/>
</dbReference>
<gene>
    <name evidence="3" type="ORF">VHUM_01556</name>
</gene>
<dbReference type="GO" id="GO:0070822">
    <property type="term" value="C:Sin3-type complex"/>
    <property type="evidence" value="ECO:0007669"/>
    <property type="project" value="TreeGrafter"/>
</dbReference>
<dbReference type="PANTHER" id="PTHR31011">
    <property type="entry name" value="PROTEIN STB2-RELATED"/>
    <property type="match status" value="1"/>
</dbReference>
<feature type="domain" description="STB6-like N-terminal" evidence="2">
    <location>
        <begin position="91"/>
        <end position="207"/>
    </location>
</feature>
<evidence type="ECO:0000259" key="2">
    <source>
        <dbReference type="Pfam" id="PF25995"/>
    </source>
</evidence>
<evidence type="ECO:0000313" key="4">
    <source>
        <dbReference type="Proteomes" id="UP000473826"/>
    </source>
</evidence>
<name>A0A7D8ZCI8_VANHU</name>
<feature type="region of interest" description="Disordered" evidence="1">
    <location>
        <begin position="243"/>
        <end position="301"/>
    </location>
</feature>